<dbReference type="InterPro" id="IPR004389">
    <property type="entry name" value="Ribosomal_uL18_bac-type"/>
</dbReference>
<dbReference type="Proteomes" id="UP001595979">
    <property type="component" value="Unassembled WGS sequence"/>
</dbReference>
<accession>A0ABW1DKR2</accession>
<reference evidence="9" key="1">
    <citation type="journal article" date="2019" name="Int. J. Syst. Evol. Microbiol.">
        <title>The Global Catalogue of Microorganisms (GCM) 10K type strain sequencing project: providing services to taxonomists for standard genome sequencing and annotation.</title>
        <authorList>
            <consortium name="The Broad Institute Genomics Platform"/>
            <consortium name="The Broad Institute Genome Sequencing Center for Infectious Disease"/>
            <person name="Wu L."/>
            <person name="Ma J."/>
        </authorList>
    </citation>
    <scope>NUCLEOTIDE SEQUENCE [LARGE SCALE GENOMIC DNA]</scope>
    <source>
        <strain evidence="9">CGMCC 1.15053</strain>
    </source>
</reference>
<evidence type="ECO:0000256" key="4">
    <source>
        <dbReference type="ARBA" id="ARBA00022980"/>
    </source>
</evidence>
<dbReference type="Gene3D" id="3.30.420.100">
    <property type="match status" value="1"/>
</dbReference>
<dbReference type="PANTHER" id="PTHR12899:SF3">
    <property type="entry name" value="LARGE RIBOSOMAL SUBUNIT PROTEIN UL18M"/>
    <property type="match status" value="1"/>
</dbReference>
<comment type="subunit">
    <text evidence="7">Part of the 50S ribosomal subunit; part of the 5S rRNA/L5/L18/L25 subcomplex. Contacts the 5S and 23S rRNAs.</text>
</comment>
<evidence type="ECO:0000256" key="7">
    <source>
        <dbReference type="HAMAP-Rule" id="MF_01337"/>
    </source>
</evidence>
<keyword evidence="3 7" id="KW-0694">RNA-binding</keyword>
<dbReference type="NCBIfam" id="TIGR00060">
    <property type="entry name" value="L18_bact"/>
    <property type="match status" value="1"/>
</dbReference>
<evidence type="ECO:0000313" key="9">
    <source>
        <dbReference type="Proteomes" id="UP001595979"/>
    </source>
</evidence>
<evidence type="ECO:0000256" key="3">
    <source>
        <dbReference type="ARBA" id="ARBA00022884"/>
    </source>
</evidence>
<protein>
    <recommendedName>
        <fullName evidence="6 7">Large ribosomal subunit protein uL18</fullName>
    </recommendedName>
</protein>
<keyword evidence="4 7" id="KW-0689">Ribosomal protein</keyword>
<dbReference type="SUPFAM" id="SSF53137">
    <property type="entry name" value="Translational machinery components"/>
    <property type="match status" value="1"/>
</dbReference>
<keyword evidence="5 7" id="KW-0687">Ribonucleoprotein</keyword>
<dbReference type="CDD" id="cd00432">
    <property type="entry name" value="Ribosomal_L18_L5e"/>
    <property type="match status" value="1"/>
</dbReference>
<comment type="function">
    <text evidence="7">This is one of the proteins that bind and probably mediate the attachment of the 5S RNA into the large ribosomal subunit, where it forms part of the central protuberance.</text>
</comment>
<sequence>MSSQTTVRRKLRTRRKVRVAAAERLRLSVFRSSKHIYAQIIDDSKGVTLASASSAAVKTGTKTDTAAAVGKALAEAATAKGVTKVVFDRGAYRYHGRVKALADAAREGGLDF</sequence>
<evidence type="ECO:0000256" key="2">
    <source>
        <dbReference type="ARBA" id="ARBA00022730"/>
    </source>
</evidence>
<name>A0ABW1DKR2_9DEIO</name>
<comment type="similarity">
    <text evidence="1 7">Belongs to the universal ribosomal protein uL18 family.</text>
</comment>
<comment type="caution">
    <text evidence="8">The sequence shown here is derived from an EMBL/GenBank/DDBJ whole genome shotgun (WGS) entry which is preliminary data.</text>
</comment>
<organism evidence="8 9">
    <name type="scientific">Deinococcus petrolearius</name>
    <dbReference type="NCBI Taxonomy" id="1751295"/>
    <lineage>
        <taxon>Bacteria</taxon>
        <taxon>Thermotogati</taxon>
        <taxon>Deinococcota</taxon>
        <taxon>Deinococci</taxon>
        <taxon>Deinococcales</taxon>
        <taxon>Deinococcaceae</taxon>
        <taxon>Deinococcus</taxon>
    </lineage>
</organism>
<keyword evidence="2 7" id="KW-0699">rRNA-binding</keyword>
<dbReference type="InterPro" id="IPR005484">
    <property type="entry name" value="Ribosomal_uL18_bac/plant/anim"/>
</dbReference>
<dbReference type="InterPro" id="IPR057268">
    <property type="entry name" value="Ribosomal_L18"/>
</dbReference>
<evidence type="ECO:0000256" key="6">
    <source>
        <dbReference type="ARBA" id="ARBA00035197"/>
    </source>
</evidence>
<keyword evidence="9" id="KW-1185">Reference proteome</keyword>
<evidence type="ECO:0000256" key="1">
    <source>
        <dbReference type="ARBA" id="ARBA00007116"/>
    </source>
</evidence>
<dbReference type="GO" id="GO:0005840">
    <property type="term" value="C:ribosome"/>
    <property type="evidence" value="ECO:0007669"/>
    <property type="project" value="UniProtKB-KW"/>
</dbReference>
<dbReference type="RefSeq" id="WP_380049012.1">
    <property type="nucleotide sequence ID" value="NZ_JBHSOH010000010.1"/>
</dbReference>
<evidence type="ECO:0000313" key="8">
    <source>
        <dbReference type="EMBL" id="MFC5848710.1"/>
    </source>
</evidence>
<dbReference type="Pfam" id="PF00861">
    <property type="entry name" value="Ribosomal_L18p"/>
    <property type="match status" value="1"/>
</dbReference>
<dbReference type="PANTHER" id="PTHR12899">
    <property type="entry name" value="39S RIBOSOMAL PROTEIN L18, MITOCHONDRIAL"/>
    <property type="match status" value="1"/>
</dbReference>
<evidence type="ECO:0000256" key="5">
    <source>
        <dbReference type="ARBA" id="ARBA00023274"/>
    </source>
</evidence>
<proteinExistence type="inferred from homology"/>
<dbReference type="HAMAP" id="MF_01337_B">
    <property type="entry name" value="Ribosomal_uL18_B"/>
    <property type="match status" value="1"/>
</dbReference>
<dbReference type="EMBL" id="JBHSOH010000010">
    <property type="protein sequence ID" value="MFC5848710.1"/>
    <property type="molecule type" value="Genomic_DNA"/>
</dbReference>
<gene>
    <name evidence="7 8" type="primary">rplR</name>
    <name evidence="8" type="ORF">ACFPQ6_10335</name>
</gene>